<accession>A0A0V8E354</accession>
<dbReference type="NCBIfam" id="TIGR01554">
    <property type="entry name" value="major_cap_HK97"/>
    <property type="match status" value="1"/>
</dbReference>
<feature type="domain" description="Phage capsid-like C-terminal" evidence="2">
    <location>
        <begin position="98"/>
        <end position="272"/>
    </location>
</feature>
<dbReference type="Proteomes" id="UP000053719">
    <property type="component" value="Unassembled WGS sequence"/>
</dbReference>
<proteinExistence type="predicted"/>
<name>A0A0V8E354_LACLL</name>
<evidence type="ECO:0000313" key="4">
    <source>
        <dbReference type="Proteomes" id="UP000053719"/>
    </source>
</evidence>
<dbReference type="EMBL" id="LKLU01000094">
    <property type="protein sequence ID" value="KSU20199.1"/>
    <property type="molecule type" value="Genomic_DNA"/>
</dbReference>
<evidence type="ECO:0000259" key="2">
    <source>
        <dbReference type="Pfam" id="PF05065"/>
    </source>
</evidence>
<dbReference type="AlphaFoldDB" id="A0A0V8E354"/>
<dbReference type="RefSeq" id="WP_058211884.1">
    <property type="nucleotide sequence ID" value="NZ_LKLU01000094.1"/>
</dbReference>
<comment type="subcellular location">
    <subcellularLocation>
        <location evidence="1">Virion</location>
    </subcellularLocation>
</comment>
<dbReference type="InterPro" id="IPR024455">
    <property type="entry name" value="Phage_capsid"/>
</dbReference>
<dbReference type="SUPFAM" id="SSF56563">
    <property type="entry name" value="Major capsid protein gp5"/>
    <property type="match status" value="1"/>
</dbReference>
<dbReference type="Pfam" id="PF05065">
    <property type="entry name" value="Phage_capsid"/>
    <property type="match status" value="1"/>
</dbReference>
<dbReference type="PATRIC" id="fig|1360.114.peg.645"/>
<reference evidence="4" key="1">
    <citation type="submission" date="2015-10" db="EMBL/GenBank/DDBJ databases">
        <title>Draft Genome Sequences of 11 Lactococcus lactis subspecies cremoris strains.</title>
        <authorList>
            <person name="Wels M."/>
            <person name="Backus L."/>
            <person name="Boekhorst J."/>
            <person name="Dijkstra A."/>
            <person name="Beerthuizen M."/>
            <person name="Kelly W."/>
            <person name="Siezen R."/>
            <person name="Bachmann H."/>
            <person name="Van Hijum S."/>
        </authorList>
    </citation>
    <scope>NUCLEOTIDE SEQUENCE [LARGE SCALE GENOMIC DNA]</scope>
    <source>
        <strain evidence="4">M20</strain>
    </source>
</reference>
<dbReference type="InterPro" id="IPR054612">
    <property type="entry name" value="Phage_capsid-like_C"/>
</dbReference>
<protein>
    <submittedName>
        <fullName evidence="3">Phage major capsid protein</fullName>
    </submittedName>
</protein>
<evidence type="ECO:0000256" key="1">
    <source>
        <dbReference type="ARBA" id="ARBA00004328"/>
    </source>
</evidence>
<sequence length="382" mass="41953">MSISFNKITQQLPNYQAALTKFTDAAHEGKEKEVLDDLYAKAMETLGTDLQAALSNSNKSELEKMFDARASNKGMTAKEIKFFNELKTDVGLKTEKILPEETIDEIFDELKTDHPLLSIINFKNAGLRLKALLAETEGTAVWGEIYGEIKGQLDSAFKEEPFSQNKLTAFVVVPKDALDFGPKWIKQFVMDQIEESFAVALETAIVTGDGKNQPIGLMKDLDKGDATDGVITYPTDKAAAADLSTVTPETAPKLLAPVMKVLATKQKTKTALKIDGQVHMLINPQDYYDIEAKFTTLNAAGVYVFNLPFGIKADQSVAVKQGTAVIFVANRYNAYVGGGTTIKEFDQTLAIEDLQLYVAKSYYYGKAKDNNVAQVVTLSTPK</sequence>
<organism evidence="3 4">
    <name type="scientific">Lactococcus lactis subsp. lactis</name>
    <name type="common">Streptococcus lactis</name>
    <dbReference type="NCBI Taxonomy" id="1360"/>
    <lineage>
        <taxon>Bacteria</taxon>
        <taxon>Bacillati</taxon>
        <taxon>Bacillota</taxon>
        <taxon>Bacilli</taxon>
        <taxon>Lactobacillales</taxon>
        <taxon>Streptococcaceae</taxon>
        <taxon>Lactococcus</taxon>
    </lineage>
</organism>
<comment type="caution">
    <text evidence="3">The sequence shown here is derived from an EMBL/GenBank/DDBJ whole genome shotgun (WGS) entry which is preliminary data.</text>
</comment>
<gene>
    <name evidence="3" type="ORF">M20_1633</name>
</gene>
<evidence type="ECO:0000313" key="3">
    <source>
        <dbReference type="EMBL" id="KSU20199.1"/>
    </source>
</evidence>